<feature type="transmembrane region" description="Helical" evidence="7">
    <location>
        <begin position="426"/>
        <end position="445"/>
    </location>
</feature>
<feature type="transmembrane region" description="Helical" evidence="7">
    <location>
        <begin position="53"/>
        <end position="72"/>
    </location>
</feature>
<feature type="transmembrane region" description="Helical" evidence="7">
    <location>
        <begin position="171"/>
        <end position="192"/>
    </location>
</feature>
<feature type="transmembrane region" description="Helical" evidence="7">
    <location>
        <begin position="204"/>
        <end position="224"/>
    </location>
</feature>
<dbReference type="InterPro" id="IPR045018">
    <property type="entry name" value="Azg-like"/>
</dbReference>
<keyword evidence="4 7" id="KW-0812">Transmembrane</keyword>
<evidence type="ECO:0000256" key="4">
    <source>
        <dbReference type="ARBA" id="ARBA00022692"/>
    </source>
</evidence>
<dbReference type="PANTHER" id="PTHR43337">
    <property type="entry name" value="XANTHINE/URACIL PERMEASE C887.17-RELATED"/>
    <property type="match status" value="1"/>
</dbReference>
<evidence type="ECO:0000256" key="3">
    <source>
        <dbReference type="ARBA" id="ARBA00022448"/>
    </source>
</evidence>
<feature type="transmembrane region" description="Helical" evidence="7">
    <location>
        <begin position="244"/>
        <end position="263"/>
    </location>
</feature>
<comment type="subcellular location">
    <subcellularLocation>
        <location evidence="1">Endomembrane system</location>
        <topology evidence="1">Multi-pass membrane protein</topology>
    </subcellularLocation>
</comment>
<comment type="caution">
    <text evidence="8">The sequence shown here is derived from an EMBL/GenBank/DDBJ whole genome shotgun (WGS) entry which is preliminary data.</text>
</comment>
<evidence type="ECO:0000256" key="2">
    <source>
        <dbReference type="ARBA" id="ARBA00005697"/>
    </source>
</evidence>
<feature type="transmembrane region" description="Helical" evidence="7">
    <location>
        <begin position="21"/>
        <end position="41"/>
    </location>
</feature>
<dbReference type="Proteomes" id="UP001652432">
    <property type="component" value="Unassembled WGS sequence"/>
</dbReference>
<keyword evidence="9" id="KW-1185">Reference proteome</keyword>
<protein>
    <submittedName>
        <fullName evidence="8">NCS2 family permease</fullName>
    </submittedName>
</protein>
<organism evidence="8 9">
    <name type="scientific">Suilimivivens aceti</name>
    <dbReference type="NCBI Taxonomy" id="2981774"/>
    <lineage>
        <taxon>Bacteria</taxon>
        <taxon>Bacillati</taxon>
        <taxon>Bacillota</taxon>
        <taxon>Clostridia</taxon>
        <taxon>Lachnospirales</taxon>
        <taxon>Lachnospiraceae</taxon>
        <taxon>Suilimivivens</taxon>
    </lineage>
</organism>
<gene>
    <name evidence="8" type="ORF">OCV77_06880</name>
</gene>
<keyword evidence="5 7" id="KW-1133">Transmembrane helix</keyword>
<proteinExistence type="inferred from homology"/>
<feature type="transmembrane region" description="Helical" evidence="7">
    <location>
        <begin position="339"/>
        <end position="368"/>
    </location>
</feature>
<feature type="transmembrane region" description="Helical" evidence="7">
    <location>
        <begin position="134"/>
        <end position="151"/>
    </location>
</feature>
<keyword evidence="3" id="KW-0813">Transport</keyword>
<dbReference type="EMBL" id="JAOQKJ010000005">
    <property type="protein sequence ID" value="MCU6744219.1"/>
    <property type="molecule type" value="Genomic_DNA"/>
</dbReference>
<feature type="transmembrane region" description="Helical" evidence="7">
    <location>
        <begin position="100"/>
        <end position="122"/>
    </location>
</feature>
<dbReference type="InterPro" id="IPR006043">
    <property type="entry name" value="NCS2"/>
</dbReference>
<evidence type="ECO:0000256" key="6">
    <source>
        <dbReference type="ARBA" id="ARBA00023136"/>
    </source>
</evidence>
<feature type="transmembrane region" description="Helical" evidence="7">
    <location>
        <begin position="388"/>
        <end position="414"/>
    </location>
</feature>
<accession>A0ABT2T352</accession>
<reference evidence="8 9" key="1">
    <citation type="journal article" date="2021" name="ISME Commun">
        <title>Automated analysis of genomic sequences facilitates high-throughput and comprehensive description of bacteria.</title>
        <authorList>
            <person name="Hitch T.C.A."/>
        </authorList>
    </citation>
    <scope>NUCLEOTIDE SEQUENCE [LARGE SCALE GENOMIC DNA]</scope>
    <source>
        <strain evidence="8 9">Sanger_18</strain>
    </source>
</reference>
<evidence type="ECO:0000313" key="9">
    <source>
        <dbReference type="Proteomes" id="UP001652432"/>
    </source>
</evidence>
<evidence type="ECO:0000313" key="8">
    <source>
        <dbReference type="EMBL" id="MCU6744219.1"/>
    </source>
</evidence>
<keyword evidence="6 7" id="KW-0472">Membrane</keyword>
<dbReference type="RefSeq" id="WP_262574231.1">
    <property type="nucleotide sequence ID" value="NZ_JAOQKJ010000005.1"/>
</dbReference>
<name>A0ABT2T352_9FIRM</name>
<comment type="similarity">
    <text evidence="2">Belongs to the nucleobase:cation symporter-2 (NCS2) (TC 2.A.40) family. Azg-like subfamily.</text>
</comment>
<evidence type="ECO:0000256" key="7">
    <source>
        <dbReference type="SAM" id="Phobius"/>
    </source>
</evidence>
<sequence length="446" mass="47618">MKKKLDDFFKITERGSSISTELIGGATTFATMAYILAYMTWSMSAIPGINLTGVLICTALVTAAACLAMGLYSNTPICLAPVLVIPGLIAGWVADGTATYAQAFGIVAISGIVFILVSLFNLRELFARCLPKNLKIGLAASVGFLIARVGMNSCGLYAATESGLTYGDYHAKSTILGVIGIAICFVLTYVKFNINGREYKIRGALLIGIILTTIIGIPMGVTVLPESIFTIGGFSAIKDVAFQVDIFGALKLSFVPLIMMLLINDFFGTMGSGFALAGKANLLDEDGNFPAFGRVFLVDSCSTLVGSIFGISTVSCFAESASGIESGSRTGLSNVATSFLFLLCCFVSPLFLMIPGAATGAALVVVGISMLETVKDLDFEPIEFLPVAAMWLTTVYMSDYVGGIVIGMFVYMFINIFRALFERDKKYIPSLPVWVMTALMSLYYIF</sequence>
<evidence type="ECO:0000256" key="5">
    <source>
        <dbReference type="ARBA" id="ARBA00022989"/>
    </source>
</evidence>
<feature type="transmembrane region" description="Helical" evidence="7">
    <location>
        <begin position="77"/>
        <end position="94"/>
    </location>
</feature>
<evidence type="ECO:0000256" key="1">
    <source>
        <dbReference type="ARBA" id="ARBA00004127"/>
    </source>
</evidence>
<dbReference type="Pfam" id="PF00860">
    <property type="entry name" value="Xan_ur_permease"/>
    <property type="match status" value="1"/>
</dbReference>
<dbReference type="PANTHER" id="PTHR43337:SF1">
    <property type="entry name" value="XANTHINE_URACIL PERMEASE C887.17-RELATED"/>
    <property type="match status" value="1"/>
</dbReference>